<evidence type="ECO:0000256" key="6">
    <source>
        <dbReference type="SAM" id="SignalP"/>
    </source>
</evidence>
<evidence type="ECO:0000256" key="5">
    <source>
        <dbReference type="SAM" id="MobiDB-lite"/>
    </source>
</evidence>
<keyword evidence="9" id="KW-1185">Reference proteome</keyword>
<dbReference type="EMBL" id="RWJN01000270">
    <property type="protein sequence ID" value="TCD63861.1"/>
    <property type="molecule type" value="Genomic_DNA"/>
</dbReference>
<evidence type="ECO:0000256" key="4">
    <source>
        <dbReference type="ARBA" id="ARBA00023157"/>
    </source>
</evidence>
<dbReference type="GO" id="GO:0005576">
    <property type="term" value="C:extracellular region"/>
    <property type="evidence" value="ECO:0007669"/>
    <property type="project" value="UniProtKB-SubCell"/>
</dbReference>
<evidence type="ECO:0000313" key="8">
    <source>
        <dbReference type="EMBL" id="TCD63861.1"/>
    </source>
</evidence>
<keyword evidence="2" id="KW-0964">Secreted</keyword>
<dbReference type="InterPro" id="IPR008427">
    <property type="entry name" value="Extracellular_membr_CFEM_dom"/>
</dbReference>
<gene>
    <name evidence="8" type="ORF">EIP91_004875</name>
</gene>
<feature type="chain" id="PRO_5020194306" description="CFEM domain-containing protein" evidence="6">
    <location>
        <begin position="20"/>
        <end position="221"/>
    </location>
</feature>
<feature type="signal peptide" evidence="6">
    <location>
        <begin position="1"/>
        <end position="19"/>
    </location>
</feature>
<dbReference type="OrthoDB" id="3267106at2759"/>
<dbReference type="Proteomes" id="UP000292702">
    <property type="component" value="Unassembled WGS sequence"/>
</dbReference>
<feature type="domain" description="CFEM" evidence="7">
    <location>
        <begin position="54"/>
        <end position="166"/>
    </location>
</feature>
<name>A0A4R0R828_9APHY</name>
<evidence type="ECO:0000256" key="2">
    <source>
        <dbReference type="ARBA" id="ARBA00022525"/>
    </source>
</evidence>
<reference evidence="8 9" key="1">
    <citation type="submission" date="2018-11" db="EMBL/GenBank/DDBJ databases">
        <title>Genome assembly of Steccherinum ochraceum LE-BIN_3174, the white-rot fungus of the Steccherinaceae family (The Residual Polyporoid clade, Polyporales, Basidiomycota).</title>
        <authorList>
            <person name="Fedorova T.V."/>
            <person name="Glazunova O.A."/>
            <person name="Landesman E.O."/>
            <person name="Moiseenko K.V."/>
            <person name="Psurtseva N.V."/>
            <person name="Savinova O.S."/>
            <person name="Shakhova N.V."/>
            <person name="Tyazhelova T.V."/>
            <person name="Vasina D.V."/>
        </authorList>
    </citation>
    <scope>NUCLEOTIDE SEQUENCE [LARGE SCALE GENOMIC DNA]</scope>
    <source>
        <strain evidence="8 9">LE-BIN_3174</strain>
    </source>
</reference>
<comment type="caution">
    <text evidence="8">The sequence shown here is derived from an EMBL/GenBank/DDBJ whole genome shotgun (WGS) entry which is preliminary data.</text>
</comment>
<dbReference type="Pfam" id="PF05730">
    <property type="entry name" value="CFEM"/>
    <property type="match status" value="1"/>
</dbReference>
<evidence type="ECO:0000256" key="1">
    <source>
        <dbReference type="ARBA" id="ARBA00004613"/>
    </source>
</evidence>
<feature type="region of interest" description="Disordered" evidence="5">
    <location>
        <begin position="25"/>
        <end position="70"/>
    </location>
</feature>
<sequence>MFVSAFVVPLVLLIWPTTGQHLTFPPVTDSGTSTSTTGSSTATGTATGTPTTNGTASAASTTSSPTGTSSAEFPSLSGYSSCVSNCLGLSVSEVGCNSLVDVNCFCANATKFTHSLVDCISSQCPTDLTNAETVSNQFCALASPNVSLSFPPATTTASPTANTSTTSSTPTSDTSTSSPPSPTQTNPTTGGALSLRTDSLVWRAYTAVGLGSAIAALALGL</sequence>
<accession>A0A4R0R828</accession>
<dbReference type="PROSITE" id="PS52012">
    <property type="entry name" value="CFEM"/>
    <property type="match status" value="1"/>
</dbReference>
<protein>
    <recommendedName>
        <fullName evidence="7">CFEM domain-containing protein</fullName>
    </recommendedName>
</protein>
<evidence type="ECO:0000313" key="9">
    <source>
        <dbReference type="Proteomes" id="UP000292702"/>
    </source>
</evidence>
<keyword evidence="4" id="KW-1015">Disulfide bond</keyword>
<feature type="compositionally biased region" description="Low complexity" evidence="5">
    <location>
        <begin position="30"/>
        <end position="70"/>
    </location>
</feature>
<comment type="subcellular location">
    <subcellularLocation>
        <location evidence="1">Secreted</location>
    </subcellularLocation>
</comment>
<evidence type="ECO:0000259" key="7">
    <source>
        <dbReference type="PROSITE" id="PS52012"/>
    </source>
</evidence>
<evidence type="ECO:0000256" key="3">
    <source>
        <dbReference type="ARBA" id="ARBA00022729"/>
    </source>
</evidence>
<keyword evidence="3 6" id="KW-0732">Signal</keyword>
<feature type="region of interest" description="Disordered" evidence="5">
    <location>
        <begin position="152"/>
        <end position="192"/>
    </location>
</feature>
<dbReference type="AlphaFoldDB" id="A0A4R0R828"/>
<feature type="compositionally biased region" description="Low complexity" evidence="5">
    <location>
        <begin position="152"/>
        <end position="189"/>
    </location>
</feature>
<proteinExistence type="predicted"/>
<organism evidence="8 9">
    <name type="scientific">Steccherinum ochraceum</name>
    <dbReference type="NCBI Taxonomy" id="92696"/>
    <lineage>
        <taxon>Eukaryota</taxon>
        <taxon>Fungi</taxon>
        <taxon>Dikarya</taxon>
        <taxon>Basidiomycota</taxon>
        <taxon>Agaricomycotina</taxon>
        <taxon>Agaricomycetes</taxon>
        <taxon>Polyporales</taxon>
        <taxon>Steccherinaceae</taxon>
        <taxon>Steccherinum</taxon>
    </lineage>
</organism>